<evidence type="ECO:0000259" key="3">
    <source>
        <dbReference type="PROSITE" id="PS50801"/>
    </source>
</evidence>
<dbReference type="Pfam" id="PF01740">
    <property type="entry name" value="STAS"/>
    <property type="match status" value="1"/>
</dbReference>
<dbReference type="PANTHER" id="PTHR33495">
    <property type="entry name" value="ANTI-SIGMA FACTOR ANTAGONIST TM_1081-RELATED-RELATED"/>
    <property type="match status" value="1"/>
</dbReference>
<dbReference type="Gene3D" id="3.30.750.24">
    <property type="entry name" value="STAS domain"/>
    <property type="match status" value="1"/>
</dbReference>
<reference evidence="4 5" key="1">
    <citation type="submission" date="2017-06" db="EMBL/GenBank/DDBJ databases">
        <title>Complete Genome Sequence of the Soil Carbazole-Degrading Bacterium Nocardioides aromaticivorans IC177.</title>
        <authorList>
            <person name="Vejarano F."/>
            <person name="Suzuki-Minakuchi C."/>
            <person name="Ohtsubo Y."/>
            <person name="Tsuda M."/>
            <person name="Okada K."/>
            <person name="Nojiri H."/>
        </authorList>
    </citation>
    <scope>NUCLEOTIDE SEQUENCE [LARGE SCALE GENOMIC DNA]</scope>
    <source>
        <strain evidence="4 5">IC177</strain>
    </source>
</reference>
<dbReference type="NCBIfam" id="TIGR00377">
    <property type="entry name" value="ant_ant_sig"/>
    <property type="match status" value="1"/>
</dbReference>
<dbReference type="SUPFAM" id="SSF52091">
    <property type="entry name" value="SpoIIaa-like"/>
    <property type="match status" value="1"/>
</dbReference>
<evidence type="ECO:0000313" key="5">
    <source>
        <dbReference type="Proteomes" id="UP000662818"/>
    </source>
</evidence>
<comment type="similarity">
    <text evidence="1 2">Belongs to the anti-sigma-factor antagonist family.</text>
</comment>
<evidence type="ECO:0000313" key="4">
    <source>
        <dbReference type="EMBL" id="QSR27035.1"/>
    </source>
</evidence>
<dbReference type="PROSITE" id="PS50801">
    <property type="entry name" value="STAS"/>
    <property type="match status" value="1"/>
</dbReference>
<dbReference type="InterPro" id="IPR002645">
    <property type="entry name" value="STAS_dom"/>
</dbReference>
<dbReference type="RefSeq" id="WP_036544593.1">
    <property type="nucleotide sequence ID" value="NZ_CP022295.1"/>
</dbReference>
<dbReference type="InterPro" id="IPR003658">
    <property type="entry name" value="Anti-sigma_ant"/>
</dbReference>
<name>A0ABX7PM94_9ACTN</name>
<dbReference type="InterPro" id="IPR036513">
    <property type="entry name" value="STAS_dom_sf"/>
</dbReference>
<proteinExistence type="inferred from homology"/>
<evidence type="ECO:0000256" key="1">
    <source>
        <dbReference type="ARBA" id="ARBA00009013"/>
    </source>
</evidence>
<gene>
    <name evidence="4" type="ORF">CFH99_15505</name>
</gene>
<protein>
    <recommendedName>
        <fullName evidence="2">Anti-sigma factor antagonist</fullName>
    </recommendedName>
</protein>
<dbReference type="CDD" id="cd07043">
    <property type="entry name" value="STAS_anti-anti-sigma_factors"/>
    <property type="match status" value="1"/>
</dbReference>
<dbReference type="EMBL" id="CP022295">
    <property type="protein sequence ID" value="QSR27035.1"/>
    <property type="molecule type" value="Genomic_DNA"/>
</dbReference>
<keyword evidence="5" id="KW-1185">Reference proteome</keyword>
<dbReference type="PANTHER" id="PTHR33495:SF2">
    <property type="entry name" value="ANTI-SIGMA FACTOR ANTAGONIST TM_1081-RELATED"/>
    <property type="match status" value="1"/>
</dbReference>
<feature type="domain" description="STAS" evidence="3">
    <location>
        <begin position="13"/>
        <end position="111"/>
    </location>
</feature>
<sequence length="111" mass="11602">MDLNRSEADGRAVVLRPSGRLNLTTAAVLRQSVAAEVDGGRVRVVLDLADVSFVDSSGLGAIVGGLKSARQAGGDLRIAAAGEQVRTVLELTNLDRVLRPHDTVEDALGGW</sequence>
<organism evidence="4 5">
    <name type="scientific">Nocardioides aromaticivorans</name>
    <dbReference type="NCBI Taxonomy" id="200618"/>
    <lineage>
        <taxon>Bacteria</taxon>
        <taxon>Bacillati</taxon>
        <taxon>Actinomycetota</taxon>
        <taxon>Actinomycetes</taxon>
        <taxon>Propionibacteriales</taxon>
        <taxon>Nocardioidaceae</taxon>
        <taxon>Nocardioides</taxon>
    </lineage>
</organism>
<dbReference type="Proteomes" id="UP000662818">
    <property type="component" value="Chromosome"/>
</dbReference>
<accession>A0ABX7PM94</accession>
<evidence type="ECO:0000256" key="2">
    <source>
        <dbReference type="RuleBase" id="RU003749"/>
    </source>
</evidence>